<comment type="subcellular location">
    <subcellularLocation>
        <location evidence="10 11">Cytoplasm</location>
    </subcellularLocation>
</comment>
<comment type="pathway">
    <text evidence="10 11">Cell wall biogenesis; peptidoglycan biosynthesis.</text>
</comment>
<organism evidence="15 16">
    <name type="scientific">Desulfonatronospira thiodismutans ASO3-1</name>
    <dbReference type="NCBI Taxonomy" id="555779"/>
    <lineage>
        <taxon>Bacteria</taxon>
        <taxon>Pseudomonadati</taxon>
        <taxon>Thermodesulfobacteriota</taxon>
        <taxon>Desulfovibrionia</taxon>
        <taxon>Desulfovibrionales</taxon>
        <taxon>Desulfonatronovibrionaceae</taxon>
        <taxon>Desulfonatronospira</taxon>
    </lineage>
</organism>
<dbReference type="Pfam" id="PF02875">
    <property type="entry name" value="Mur_ligase_C"/>
    <property type="match status" value="1"/>
</dbReference>
<evidence type="ECO:0000256" key="2">
    <source>
        <dbReference type="ARBA" id="ARBA00022598"/>
    </source>
</evidence>
<dbReference type="Pfam" id="PF08245">
    <property type="entry name" value="Mur_ligase_M"/>
    <property type="match status" value="1"/>
</dbReference>
<dbReference type="Gene3D" id="3.90.190.20">
    <property type="entry name" value="Mur ligase, C-terminal domain"/>
    <property type="match status" value="1"/>
</dbReference>
<keyword evidence="3 10" id="KW-0132">Cell division</keyword>
<evidence type="ECO:0000256" key="4">
    <source>
        <dbReference type="ARBA" id="ARBA00022741"/>
    </source>
</evidence>
<dbReference type="GO" id="GO:0008360">
    <property type="term" value="P:regulation of cell shape"/>
    <property type="evidence" value="ECO:0007669"/>
    <property type="project" value="UniProtKB-KW"/>
</dbReference>
<comment type="catalytic activity">
    <reaction evidence="10 11">
        <text>D-alanyl-D-alanine + UDP-N-acetyl-alpha-D-muramoyl-L-alanyl-gamma-D-glutamyl-meso-2,6-diaminopimelate + ATP = UDP-N-acetyl-alpha-D-muramoyl-L-alanyl-gamma-D-glutamyl-meso-2,6-diaminopimeloyl-D-alanyl-D-alanine + ADP + phosphate + H(+)</text>
        <dbReference type="Rhea" id="RHEA:28374"/>
        <dbReference type="ChEBI" id="CHEBI:15378"/>
        <dbReference type="ChEBI" id="CHEBI:30616"/>
        <dbReference type="ChEBI" id="CHEBI:43474"/>
        <dbReference type="ChEBI" id="CHEBI:57822"/>
        <dbReference type="ChEBI" id="CHEBI:61386"/>
        <dbReference type="ChEBI" id="CHEBI:83905"/>
        <dbReference type="ChEBI" id="CHEBI:456216"/>
        <dbReference type="EC" id="6.3.2.10"/>
    </reaction>
</comment>
<dbReference type="GO" id="GO:0047480">
    <property type="term" value="F:UDP-N-acetylmuramoyl-tripeptide-D-alanyl-D-alanine ligase activity"/>
    <property type="evidence" value="ECO:0007669"/>
    <property type="project" value="UniProtKB-UniRule"/>
</dbReference>
<dbReference type="PANTHER" id="PTHR43024">
    <property type="entry name" value="UDP-N-ACETYLMURAMOYL-TRIPEPTIDE--D-ALANYL-D-ALANINE LIGASE"/>
    <property type="match status" value="1"/>
</dbReference>
<dbReference type="InterPro" id="IPR036615">
    <property type="entry name" value="Mur_ligase_C_dom_sf"/>
</dbReference>
<evidence type="ECO:0000256" key="6">
    <source>
        <dbReference type="ARBA" id="ARBA00022960"/>
    </source>
</evidence>
<evidence type="ECO:0000259" key="14">
    <source>
        <dbReference type="Pfam" id="PF08245"/>
    </source>
</evidence>
<dbReference type="GO" id="GO:0009252">
    <property type="term" value="P:peptidoglycan biosynthetic process"/>
    <property type="evidence" value="ECO:0007669"/>
    <property type="project" value="UniProtKB-UniRule"/>
</dbReference>
<evidence type="ECO:0000256" key="5">
    <source>
        <dbReference type="ARBA" id="ARBA00022840"/>
    </source>
</evidence>
<evidence type="ECO:0000256" key="3">
    <source>
        <dbReference type="ARBA" id="ARBA00022618"/>
    </source>
</evidence>
<keyword evidence="2 10" id="KW-0436">Ligase</keyword>
<dbReference type="EMBL" id="ACJN02000004">
    <property type="protein sequence ID" value="EFI32957.1"/>
    <property type="molecule type" value="Genomic_DNA"/>
</dbReference>
<dbReference type="SUPFAM" id="SSF53623">
    <property type="entry name" value="MurD-like peptide ligases, catalytic domain"/>
    <property type="match status" value="1"/>
</dbReference>
<gene>
    <name evidence="10" type="primary">murF</name>
    <name evidence="15" type="ORF">Dthio_PD0271</name>
</gene>
<accession>D6SUH7</accession>
<dbReference type="OrthoDB" id="9801978at2"/>
<feature type="domain" description="Mur ligase central" evidence="14">
    <location>
        <begin position="109"/>
        <end position="292"/>
    </location>
</feature>
<dbReference type="UniPathway" id="UPA00219"/>
<dbReference type="InterPro" id="IPR035911">
    <property type="entry name" value="MurE/MurF_N"/>
</dbReference>
<feature type="domain" description="Mur ligase C-terminal" evidence="13">
    <location>
        <begin position="317"/>
        <end position="439"/>
    </location>
</feature>
<dbReference type="GO" id="GO:0071555">
    <property type="term" value="P:cell wall organization"/>
    <property type="evidence" value="ECO:0007669"/>
    <property type="project" value="UniProtKB-KW"/>
</dbReference>
<keyword evidence="4 10" id="KW-0547">Nucleotide-binding</keyword>
<comment type="function">
    <text evidence="10 11">Involved in cell wall formation. Catalyzes the final step in the synthesis of UDP-N-acetylmuramoyl-pentapeptide, the precursor of murein.</text>
</comment>
<dbReference type="GO" id="GO:0051301">
    <property type="term" value="P:cell division"/>
    <property type="evidence" value="ECO:0007669"/>
    <property type="project" value="UniProtKB-KW"/>
</dbReference>
<dbReference type="InterPro" id="IPR013221">
    <property type="entry name" value="Mur_ligase_cen"/>
</dbReference>
<evidence type="ECO:0000256" key="11">
    <source>
        <dbReference type="RuleBase" id="RU004136"/>
    </source>
</evidence>
<proteinExistence type="inferred from homology"/>
<dbReference type="SUPFAM" id="SSF63418">
    <property type="entry name" value="MurE/MurF N-terminal domain"/>
    <property type="match status" value="1"/>
</dbReference>
<dbReference type="Gene3D" id="3.40.1390.10">
    <property type="entry name" value="MurE/MurF, N-terminal domain"/>
    <property type="match status" value="1"/>
</dbReference>
<reference evidence="15" key="1">
    <citation type="submission" date="2010-05" db="EMBL/GenBank/DDBJ databases">
        <title>The draft genome of Desulfonatronospira thiodismutans ASO3-1.</title>
        <authorList>
            <consortium name="US DOE Joint Genome Institute (JGI-PGF)"/>
            <person name="Lucas S."/>
            <person name="Copeland A."/>
            <person name="Lapidus A."/>
            <person name="Cheng J.-F."/>
            <person name="Bruce D."/>
            <person name="Goodwin L."/>
            <person name="Pitluck S."/>
            <person name="Chertkov O."/>
            <person name="Brettin T."/>
            <person name="Detter J.C."/>
            <person name="Han C."/>
            <person name="Land M.L."/>
            <person name="Hauser L."/>
            <person name="Kyrpides N."/>
            <person name="Mikhailova N."/>
            <person name="Muyzer G."/>
            <person name="Woyke T."/>
        </authorList>
    </citation>
    <scope>NUCLEOTIDE SEQUENCE [LARGE SCALE GENOMIC DNA]</scope>
    <source>
        <strain evidence="15">ASO3-1</strain>
    </source>
</reference>
<evidence type="ECO:0000256" key="7">
    <source>
        <dbReference type="ARBA" id="ARBA00022984"/>
    </source>
</evidence>
<dbReference type="Proteomes" id="UP000005496">
    <property type="component" value="Unassembled WGS sequence"/>
</dbReference>
<dbReference type="GO" id="GO:0008766">
    <property type="term" value="F:UDP-N-acetylmuramoylalanyl-D-glutamyl-2,6-diaminopimelate-D-alanyl-D-alanine ligase activity"/>
    <property type="evidence" value="ECO:0007669"/>
    <property type="project" value="RHEA"/>
</dbReference>
<evidence type="ECO:0000259" key="12">
    <source>
        <dbReference type="Pfam" id="PF01225"/>
    </source>
</evidence>
<evidence type="ECO:0000256" key="10">
    <source>
        <dbReference type="HAMAP-Rule" id="MF_02019"/>
    </source>
</evidence>
<dbReference type="InterPro" id="IPR005863">
    <property type="entry name" value="UDP-N-AcMur_synth"/>
</dbReference>
<keyword evidence="16" id="KW-1185">Reference proteome</keyword>
<dbReference type="InterPro" id="IPR000713">
    <property type="entry name" value="Mur_ligase_N"/>
</dbReference>
<dbReference type="AlphaFoldDB" id="D6SUH7"/>
<evidence type="ECO:0000259" key="13">
    <source>
        <dbReference type="Pfam" id="PF02875"/>
    </source>
</evidence>
<evidence type="ECO:0000256" key="1">
    <source>
        <dbReference type="ARBA" id="ARBA00022490"/>
    </source>
</evidence>
<keyword evidence="9 10" id="KW-0961">Cell wall biogenesis/degradation</keyword>
<keyword evidence="7 10" id="KW-0573">Peptidoglycan synthesis</keyword>
<keyword evidence="8 10" id="KW-0131">Cell cycle</keyword>
<evidence type="ECO:0000256" key="9">
    <source>
        <dbReference type="ARBA" id="ARBA00023316"/>
    </source>
</evidence>
<evidence type="ECO:0000313" key="16">
    <source>
        <dbReference type="Proteomes" id="UP000005496"/>
    </source>
</evidence>
<dbReference type="InterPro" id="IPR004101">
    <property type="entry name" value="Mur_ligase_C"/>
</dbReference>
<name>D6SUH7_9BACT</name>
<dbReference type="NCBIfam" id="TIGR01143">
    <property type="entry name" value="murF"/>
    <property type="match status" value="1"/>
</dbReference>
<evidence type="ECO:0000313" key="15">
    <source>
        <dbReference type="EMBL" id="EFI32957.1"/>
    </source>
</evidence>
<dbReference type="InterPro" id="IPR036565">
    <property type="entry name" value="Mur-like_cat_sf"/>
</dbReference>
<dbReference type="HAMAP" id="MF_02019">
    <property type="entry name" value="MurF"/>
    <property type="match status" value="1"/>
</dbReference>
<dbReference type="PANTHER" id="PTHR43024:SF1">
    <property type="entry name" value="UDP-N-ACETYLMURAMOYL-TRIPEPTIDE--D-ALANYL-D-ALANINE LIGASE"/>
    <property type="match status" value="1"/>
</dbReference>
<keyword evidence="1 10" id="KW-0963">Cytoplasm</keyword>
<protein>
    <recommendedName>
        <fullName evidence="10 11">UDP-N-acetylmuramoyl-tripeptide--D-alanyl-D-alanine ligase</fullName>
        <ecNumber evidence="10 11">6.3.2.10</ecNumber>
    </recommendedName>
    <alternativeName>
        <fullName evidence="10">D-alanyl-D-alanine-adding enzyme</fullName>
    </alternativeName>
</protein>
<sequence length="462" mass="50248">MNIGLGEAARAMQGTADLQGLENAPVNAVRTDSRQTGPGDLFFCLQGTRSDGHSFAGQAADRGALAIVAHRDLGSIQNTPVLAVDDTLKALGRLGRHWRLKAGPRVLGITGSAGKTTTKEILAEVLKTRFTVGKNHKNWNNQLGLPLSLLMQKGDEDFWIMELGINNTTDMDELGEILLPDAALILNVGPCHLEGLGDVSGVARAKARLLDYLRAEHRAFINLDYPDLKREAGARPDLNTTWFSSRDPEADCRVSHSRDNLFVLNLNEEEIPFHAPVQGAHFCENLAAIWAVALEYGMQPDEIQAGLEKSSLPEQRMCISRSGDWTIIDDSYNANPMSMQAALETARSLASGGDLVLVLGDMAELGRDEARAHRDLGRSLCAGAFTALFYNGDNLEHVLSGMNGEGSRKAHKIKDVSSFLSAHDKLGCRHGVILFKGSRRAGMENFVQAFKARVEKNREAGT</sequence>
<dbReference type="Pfam" id="PF01225">
    <property type="entry name" value="Mur_ligase"/>
    <property type="match status" value="1"/>
</dbReference>
<feature type="binding site" evidence="10">
    <location>
        <begin position="111"/>
        <end position="117"/>
    </location>
    <ligand>
        <name>ATP</name>
        <dbReference type="ChEBI" id="CHEBI:30616"/>
    </ligand>
</feature>
<dbReference type="GO" id="GO:0005524">
    <property type="term" value="F:ATP binding"/>
    <property type="evidence" value="ECO:0007669"/>
    <property type="project" value="UniProtKB-UniRule"/>
</dbReference>
<dbReference type="EC" id="6.3.2.10" evidence="10 11"/>
<dbReference type="RefSeq" id="WP_008871650.1">
    <property type="nucleotide sequence ID" value="NZ_ACJN02000004.1"/>
</dbReference>
<dbReference type="eggNOG" id="COG0770">
    <property type="taxonomic scope" value="Bacteria"/>
</dbReference>
<evidence type="ECO:0000256" key="8">
    <source>
        <dbReference type="ARBA" id="ARBA00023306"/>
    </source>
</evidence>
<comment type="caution">
    <text evidence="15">The sequence shown here is derived from an EMBL/GenBank/DDBJ whole genome shotgun (WGS) entry which is preliminary data.</text>
</comment>
<dbReference type="GO" id="GO:0005737">
    <property type="term" value="C:cytoplasm"/>
    <property type="evidence" value="ECO:0007669"/>
    <property type="project" value="UniProtKB-SubCell"/>
</dbReference>
<dbReference type="Gene3D" id="3.40.1190.10">
    <property type="entry name" value="Mur-like, catalytic domain"/>
    <property type="match status" value="1"/>
</dbReference>
<keyword evidence="6 10" id="KW-0133">Cell shape</keyword>
<comment type="similarity">
    <text evidence="10">Belongs to the MurCDEF family. MurF subfamily.</text>
</comment>
<keyword evidence="5 10" id="KW-0067">ATP-binding</keyword>
<dbReference type="SUPFAM" id="SSF53244">
    <property type="entry name" value="MurD-like peptide ligases, peptide-binding domain"/>
    <property type="match status" value="1"/>
</dbReference>
<dbReference type="InterPro" id="IPR051046">
    <property type="entry name" value="MurCDEF_CellWall_CoF430Synth"/>
</dbReference>
<feature type="domain" description="Mur ligase N-terminal catalytic" evidence="12">
    <location>
        <begin position="26"/>
        <end position="97"/>
    </location>
</feature>